<dbReference type="InterPro" id="IPR011712">
    <property type="entry name" value="Sig_transdc_His_kin_sub3_dim/P"/>
</dbReference>
<dbReference type="PROSITE" id="PS50109">
    <property type="entry name" value="HIS_KIN"/>
    <property type="match status" value="1"/>
</dbReference>
<comment type="catalytic activity">
    <reaction evidence="1">
        <text>ATP + protein L-histidine = ADP + protein N-phospho-L-histidine.</text>
        <dbReference type="EC" id="2.7.13.3"/>
    </reaction>
</comment>
<name>A0A947GAJ0_HYDSH</name>
<evidence type="ECO:0000256" key="8">
    <source>
        <dbReference type="SAM" id="Coils"/>
    </source>
</evidence>
<dbReference type="GO" id="GO:0005524">
    <property type="term" value="F:ATP binding"/>
    <property type="evidence" value="ECO:0007669"/>
    <property type="project" value="UniProtKB-KW"/>
</dbReference>
<accession>A0A947GAJ0</accession>
<keyword evidence="7" id="KW-0902">Two-component regulatory system</keyword>
<evidence type="ECO:0000256" key="1">
    <source>
        <dbReference type="ARBA" id="ARBA00000085"/>
    </source>
</evidence>
<dbReference type="InterPro" id="IPR005467">
    <property type="entry name" value="His_kinase_dom"/>
</dbReference>
<evidence type="ECO:0000259" key="10">
    <source>
        <dbReference type="PROSITE" id="PS50109"/>
    </source>
</evidence>
<keyword evidence="8" id="KW-0175">Coiled coil</keyword>
<keyword evidence="6" id="KW-0067">ATP-binding</keyword>
<feature type="domain" description="Histidine kinase" evidence="10">
    <location>
        <begin position="296"/>
        <end position="385"/>
    </location>
</feature>
<dbReference type="Pfam" id="PF05384">
    <property type="entry name" value="DegS"/>
    <property type="match status" value="1"/>
</dbReference>
<keyword evidence="5 11" id="KW-0418">Kinase</keyword>
<evidence type="ECO:0000256" key="3">
    <source>
        <dbReference type="ARBA" id="ARBA00022679"/>
    </source>
</evidence>
<keyword evidence="3" id="KW-0808">Transferase</keyword>
<evidence type="ECO:0000256" key="5">
    <source>
        <dbReference type="ARBA" id="ARBA00022777"/>
    </source>
</evidence>
<reference evidence="11" key="1">
    <citation type="journal article" date="2021" name="Microbiology">
        <title>Metagenomic Analysis of the Microbial Community in the Underground Coal Fire Area (Kemerovo Region, Russia) Revealed Predominance of Thermophilic Members of the Phyla Deinococcus-thermus, Aquificae, and Firmicutes.</title>
        <authorList>
            <person name="Kadnikov V."/>
            <person name="Mardanov A.V."/>
            <person name="Beletsky A.V."/>
            <person name="Karnachuk O.V."/>
            <person name="Ravin N.V."/>
        </authorList>
    </citation>
    <scope>NUCLEOTIDE SEQUENCE</scope>
    <source>
        <strain evidence="11">RBS10-49</strain>
    </source>
</reference>
<evidence type="ECO:0000313" key="12">
    <source>
        <dbReference type="Proteomes" id="UP000748108"/>
    </source>
</evidence>
<evidence type="ECO:0000256" key="6">
    <source>
        <dbReference type="ARBA" id="ARBA00022840"/>
    </source>
</evidence>
<feature type="compositionally biased region" description="Basic and acidic residues" evidence="9">
    <location>
        <begin position="393"/>
        <end position="403"/>
    </location>
</feature>
<feature type="region of interest" description="Disordered" evidence="9">
    <location>
        <begin position="384"/>
        <end position="403"/>
    </location>
</feature>
<keyword evidence="4" id="KW-0547">Nucleotide-binding</keyword>
<dbReference type="SMART" id="SM00387">
    <property type="entry name" value="HATPase_c"/>
    <property type="match status" value="1"/>
</dbReference>
<dbReference type="PANTHER" id="PTHR24421:SF55">
    <property type="entry name" value="SENSOR HISTIDINE KINASE YDFH"/>
    <property type="match status" value="1"/>
</dbReference>
<dbReference type="Pfam" id="PF07730">
    <property type="entry name" value="HisKA_3"/>
    <property type="match status" value="1"/>
</dbReference>
<evidence type="ECO:0000313" key="11">
    <source>
        <dbReference type="EMBL" id="MBT9283551.1"/>
    </source>
</evidence>
<evidence type="ECO:0000256" key="9">
    <source>
        <dbReference type="SAM" id="MobiDB-lite"/>
    </source>
</evidence>
<feature type="coiled-coil region" evidence="8">
    <location>
        <begin position="116"/>
        <end position="150"/>
    </location>
</feature>
<dbReference type="Pfam" id="PF02518">
    <property type="entry name" value="HATPase_c"/>
    <property type="match status" value="1"/>
</dbReference>
<dbReference type="Gene3D" id="3.30.565.10">
    <property type="entry name" value="Histidine kinase-like ATPase, C-terminal domain"/>
    <property type="match status" value="1"/>
</dbReference>
<dbReference type="EC" id="2.7.13.3" evidence="2"/>
<dbReference type="PANTHER" id="PTHR24421">
    <property type="entry name" value="NITRATE/NITRITE SENSOR PROTEIN NARX-RELATED"/>
    <property type="match status" value="1"/>
</dbReference>
<dbReference type="GO" id="GO:0046983">
    <property type="term" value="F:protein dimerization activity"/>
    <property type="evidence" value="ECO:0007669"/>
    <property type="project" value="InterPro"/>
</dbReference>
<dbReference type="Gene3D" id="1.20.5.1930">
    <property type="match status" value="1"/>
</dbReference>
<dbReference type="GO" id="GO:0000155">
    <property type="term" value="F:phosphorelay sensor kinase activity"/>
    <property type="evidence" value="ECO:0007669"/>
    <property type="project" value="InterPro"/>
</dbReference>
<comment type="caution">
    <text evidence="11">The sequence shown here is derived from an EMBL/GenBank/DDBJ whole genome shotgun (WGS) entry which is preliminary data.</text>
</comment>
<dbReference type="GO" id="GO:0016020">
    <property type="term" value="C:membrane"/>
    <property type="evidence" value="ECO:0007669"/>
    <property type="project" value="InterPro"/>
</dbReference>
<evidence type="ECO:0000256" key="4">
    <source>
        <dbReference type="ARBA" id="ARBA00022741"/>
    </source>
</evidence>
<dbReference type="Proteomes" id="UP000748108">
    <property type="component" value="Unassembled WGS sequence"/>
</dbReference>
<dbReference type="CDD" id="cd16917">
    <property type="entry name" value="HATPase_UhpB-NarQ-NarX-like"/>
    <property type="match status" value="1"/>
</dbReference>
<gene>
    <name evidence="11" type="ORF">KM312_13105</name>
</gene>
<sequence>MDRWSENGAQSASRALDRVLRRAIETMEMSRDQIYEIAEHAREEYEALKKELDAVREDVRRHIAQNDALEREVKKMRRRLMEVSKHFHRYQEPDIREAYEAAHRAQMALTLNREKEIFLRKRRDELELRLKNLERTLEKADRLLAQVSVVLSYLQGDIARMTEALASAESGQLFGLKIIEAQEEERRRVAREMHDGPAQSLAHVILRLEIIERTLDGGDLNAVRAELLALRESVRRSLADVRRIIYDLRPMALDDLGLVPVVKRLVEEYNEKYPFYIEFRVHGREERLKPMIEVALFRMIQEALNNVVKHAEATLVQIVLEFLPLKVRLRIKDNGKGFDLEALKDRPTFGLMGIRERVKLLRGEIDIQTRPGAGTDLRIEVPIYDQGTGTAKGPEDKTERDDG</sequence>
<protein>
    <recommendedName>
        <fullName evidence="2">histidine kinase</fullName>
        <ecNumber evidence="2">2.7.13.3</ecNumber>
    </recommendedName>
</protein>
<evidence type="ECO:0000256" key="7">
    <source>
        <dbReference type="ARBA" id="ARBA00023012"/>
    </source>
</evidence>
<dbReference type="InterPro" id="IPR050482">
    <property type="entry name" value="Sensor_HK_TwoCompSys"/>
</dbReference>
<dbReference type="InterPro" id="IPR008595">
    <property type="entry name" value="DegS"/>
</dbReference>
<dbReference type="PIRSF" id="PIRSF003169">
    <property type="entry name" value="STHK_DegS"/>
    <property type="match status" value="1"/>
</dbReference>
<dbReference type="InterPro" id="IPR036890">
    <property type="entry name" value="HATPase_C_sf"/>
</dbReference>
<dbReference type="InterPro" id="IPR016381">
    <property type="entry name" value="Sig_transdc_His_kinase_DegS"/>
</dbReference>
<dbReference type="SUPFAM" id="SSF55874">
    <property type="entry name" value="ATPase domain of HSP90 chaperone/DNA topoisomerase II/histidine kinase"/>
    <property type="match status" value="1"/>
</dbReference>
<dbReference type="InterPro" id="IPR003594">
    <property type="entry name" value="HATPase_dom"/>
</dbReference>
<dbReference type="EMBL" id="JAHHQF010000110">
    <property type="protein sequence ID" value="MBT9283551.1"/>
    <property type="molecule type" value="Genomic_DNA"/>
</dbReference>
<evidence type="ECO:0000256" key="2">
    <source>
        <dbReference type="ARBA" id="ARBA00012438"/>
    </source>
</evidence>
<feature type="coiled-coil region" evidence="8">
    <location>
        <begin position="31"/>
        <end position="86"/>
    </location>
</feature>
<organism evidence="11 12">
    <name type="scientific">Hydrogenibacillus schlegelii</name>
    <name type="common">Bacillus schlegelii</name>
    <dbReference type="NCBI Taxonomy" id="1484"/>
    <lineage>
        <taxon>Bacteria</taxon>
        <taxon>Bacillati</taxon>
        <taxon>Bacillota</taxon>
        <taxon>Bacilli</taxon>
        <taxon>Bacillales</taxon>
        <taxon>Bacillales Family X. Incertae Sedis</taxon>
        <taxon>Hydrogenibacillus</taxon>
    </lineage>
</organism>
<dbReference type="AlphaFoldDB" id="A0A947GAJ0"/>
<proteinExistence type="predicted"/>